<feature type="compositionally biased region" description="Low complexity" evidence="1">
    <location>
        <begin position="247"/>
        <end position="269"/>
    </location>
</feature>
<evidence type="ECO:0000256" key="1">
    <source>
        <dbReference type="SAM" id="MobiDB-lite"/>
    </source>
</evidence>
<sequence>MGAGVVQARRGCPAHRVELLRRGSAPGVQRQSAAGPGQRDADAPHAGVAPFLDARRGVVDLDAGAHVGQRQREHVGQRHVAAGAATGGELVAGDDVVEDDAGGGGHRHQHVHHLPRIARARAELDAAAAQQRQRVDGAGDRLRVQADFLDLHRHEARVDRVDVGLRRRAAEALTPLRGDIRIGQQGLDVRALGQPHRRARLLRRDRDVEGREGVDEDLRRRDRAEIDHRSSPVEDDSVDRRVRHCGSVRARQSAAPRRSATPSSRRVSPIAATARAMSSASIAPMQPTRKVSARVSLPG</sequence>
<feature type="region of interest" description="Disordered" evidence="1">
    <location>
        <begin position="21"/>
        <end position="45"/>
    </location>
</feature>
<feature type="region of interest" description="Disordered" evidence="1">
    <location>
        <begin position="91"/>
        <end position="110"/>
    </location>
</feature>
<proteinExistence type="predicted"/>
<reference evidence="2" key="1">
    <citation type="submission" date="2016-10" db="EMBL/GenBank/DDBJ databases">
        <title>Sequence of Gallionella enrichment culture.</title>
        <authorList>
            <person name="Poehlein A."/>
            <person name="Muehling M."/>
            <person name="Daniel R."/>
        </authorList>
    </citation>
    <scope>NUCLEOTIDE SEQUENCE</scope>
</reference>
<organism evidence="2">
    <name type="scientific">mine drainage metagenome</name>
    <dbReference type="NCBI Taxonomy" id="410659"/>
    <lineage>
        <taxon>unclassified sequences</taxon>
        <taxon>metagenomes</taxon>
        <taxon>ecological metagenomes</taxon>
    </lineage>
</organism>
<comment type="caution">
    <text evidence="2">The sequence shown here is derived from an EMBL/GenBank/DDBJ whole genome shotgun (WGS) entry which is preliminary data.</text>
</comment>
<name>A0A1J5QPP5_9ZZZZ</name>
<accession>A0A1J5QPP5</accession>
<protein>
    <submittedName>
        <fullName evidence="2">Uncharacterized protein</fullName>
    </submittedName>
</protein>
<dbReference type="AlphaFoldDB" id="A0A1J5QPP5"/>
<dbReference type="EMBL" id="MLJW01000551">
    <property type="protein sequence ID" value="OIQ85346.1"/>
    <property type="molecule type" value="Genomic_DNA"/>
</dbReference>
<evidence type="ECO:0000313" key="2">
    <source>
        <dbReference type="EMBL" id="OIQ85346.1"/>
    </source>
</evidence>
<feature type="region of interest" description="Disordered" evidence="1">
    <location>
        <begin position="228"/>
        <end position="299"/>
    </location>
</feature>
<gene>
    <name evidence="2" type="ORF">GALL_328340</name>
</gene>